<evidence type="ECO:0000259" key="1">
    <source>
        <dbReference type="PROSITE" id="PS50181"/>
    </source>
</evidence>
<accession>A0A6N2AU44</accession>
<dbReference type="PANTHER" id="PTHR31639">
    <property type="entry name" value="F-BOX PROTEIN-LIKE"/>
    <property type="match status" value="1"/>
</dbReference>
<protein>
    <recommendedName>
        <fullName evidence="1">F-box domain-containing protein</fullName>
    </recommendedName>
</protein>
<dbReference type="SUPFAM" id="SSF52047">
    <property type="entry name" value="RNI-like"/>
    <property type="match status" value="1"/>
</dbReference>
<dbReference type="InterPro" id="IPR032675">
    <property type="entry name" value="LRR_dom_sf"/>
</dbReference>
<name>A0A6N2AU44_SOLCI</name>
<proteinExistence type="predicted"/>
<dbReference type="EMBL" id="RXGB01012169">
    <property type="protein sequence ID" value="TMW83363.1"/>
    <property type="molecule type" value="Genomic_DNA"/>
</dbReference>
<dbReference type="AlphaFoldDB" id="A0A6N2AU44"/>
<dbReference type="Pfam" id="PF23622">
    <property type="entry name" value="LRR_At1g61320_AtMIF1"/>
    <property type="match status" value="1"/>
</dbReference>
<gene>
    <name evidence="2" type="ORF">EJD97_001922</name>
</gene>
<evidence type="ECO:0000313" key="2">
    <source>
        <dbReference type="EMBL" id="TMW83363.1"/>
    </source>
</evidence>
<dbReference type="Gene3D" id="3.80.10.10">
    <property type="entry name" value="Ribonuclease Inhibitor"/>
    <property type="match status" value="1"/>
</dbReference>
<comment type="caution">
    <text evidence="2">The sequence shown here is derived from an EMBL/GenBank/DDBJ whole genome shotgun (WGS) entry which is preliminary data.</text>
</comment>
<dbReference type="InterPro" id="IPR036047">
    <property type="entry name" value="F-box-like_dom_sf"/>
</dbReference>
<dbReference type="CDD" id="cd22160">
    <property type="entry name" value="F-box_AtFBL13-like"/>
    <property type="match status" value="1"/>
</dbReference>
<sequence>MQSYMIHVLVGDETRCVIEGDSEDRISGLPKNVIDRILEFIPVKDAARTSILSRKWRYIWATFPELVLDNGFRQNFIGKLKSDFTEAVNCILLLHMGDIVKFVLDTKGVFTANSSYAIIDRWILYVTRNGVKMLTLRTSNDDTYTLPLSIFNCSTLTYLELSNCVFKPPNPFIGFQNLIALHLKGTTFVPATSFCVIKAPLLAKLDLILCRGTQYLNIVSPGLKFLIFRDSHSYLVLDCFMNCKNITLLKLEFNGVVDDRTNDKRSTLEKLLVSSPALEVLRLDSFFVELLSARIVPNLQPSTLNCLWNLHLGVDFSKMCHISYVLQLIKSSPNLRKLHISVHATSDDAEAILKYLDTPSCLEQPLDKLEHVAINCFSSSKTELLFVKLLLSRSPSLLKMCIDQLEDIDIDISLELMRFPRASPRAELFYSRYMDDSVI</sequence>
<dbReference type="SMART" id="SM00256">
    <property type="entry name" value="FBOX"/>
    <property type="match status" value="1"/>
</dbReference>
<dbReference type="Pfam" id="PF00646">
    <property type="entry name" value="F-box"/>
    <property type="match status" value="1"/>
</dbReference>
<organism evidence="2">
    <name type="scientific">Solanum chilense</name>
    <name type="common">Tomato</name>
    <name type="synonym">Lycopersicon chilense</name>
    <dbReference type="NCBI Taxonomy" id="4083"/>
    <lineage>
        <taxon>Eukaryota</taxon>
        <taxon>Viridiplantae</taxon>
        <taxon>Streptophyta</taxon>
        <taxon>Embryophyta</taxon>
        <taxon>Tracheophyta</taxon>
        <taxon>Spermatophyta</taxon>
        <taxon>Magnoliopsida</taxon>
        <taxon>eudicotyledons</taxon>
        <taxon>Gunneridae</taxon>
        <taxon>Pentapetalae</taxon>
        <taxon>asterids</taxon>
        <taxon>lamiids</taxon>
        <taxon>Solanales</taxon>
        <taxon>Solanaceae</taxon>
        <taxon>Solanoideae</taxon>
        <taxon>Solaneae</taxon>
        <taxon>Solanum</taxon>
        <taxon>Solanum subgen. Lycopersicon</taxon>
    </lineage>
</organism>
<dbReference type="SUPFAM" id="SSF81383">
    <property type="entry name" value="F-box domain"/>
    <property type="match status" value="1"/>
</dbReference>
<dbReference type="InterPro" id="IPR053781">
    <property type="entry name" value="F-box_AtFBL13-like"/>
</dbReference>
<dbReference type="InterPro" id="IPR001810">
    <property type="entry name" value="F-box_dom"/>
</dbReference>
<feature type="domain" description="F-box" evidence="1">
    <location>
        <begin position="23"/>
        <end position="75"/>
    </location>
</feature>
<dbReference type="PROSITE" id="PS50181">
    <property type="entry name" value="FBOX"/>
    <property type="match status" value="1"/>
</dbReference>
<reference evidence="2" key="1">
    <citation type="submission" date="2019-05" db="EMBL/GenBank/DDBJ databases">
        <title>The de novo reference genome and transcriptome assemblies of the wild tomato species Solanum chilense.</title>
        <authorList>
            <person name="Stam R."/>
            <person name="Nosenko T."/>
            <person name="Hoerger A.C."/>
            <person name="Stephan W."/>
            <person name="Seidel M.A."/>
            <person name="Kuhn J.M.M."/>
            <person name="Haberer G."/>
            <person name="Tellier A."/>
        </authorList>
    </citation>
    <scope>NUCLEOTIDE SEQUENCE</scope>
    <source>
        <tissue evidence="2">Mature leaves</tissue>
    </source>
</reference>
<dbReference type="PANTHER" id="PTHR31639:SF84">
    <property type="entry name" value="F-BOX DOMAIN-CONTAINING PROTEIN"/>
    <property type="match status" value="1"/>
</dbReference>
<dbReference type="InterPro" id="IPR055357">
    <property type="entry name" value="LRR_At1g61320_AtMIF1"/>
</dbReference>